<keyword evidence="6 9" id="KW-0812">Transmembrane</keyword>
<gene>
    <name evidence="13" type="ORF">BCL74_3516</name>
</gene>
<sequence>MAKTPSLPGNALPGNALTVKGASEAQGFPELQTSARGPILAGMIIIGVMFGGFGLWSAVAQLDSAVVAGGVISVEGKRKAIQHLEGGIVADILVSDGDKVEKDQVLLRLDPIRPQANFQIVRGQLDAALALEARLTAERTGAEGIDFPQGLLDRLAEPEVADAIQGQITLFEARRDAIKGQVEVLESRILQLREEIKGLTEERAANVRQMAILKDEINGIQDLVSRGLVARPRLLALQRAVADLEGENARLSGNIARQQQAIGETRLQVISIQNQFREEVARQHRETEAQIFDLRERFTAARDIVDRIELKAPHSGYVVGLRAHTIGGVIRPGDTIMEIVPSGEELVLEAQVRPEDIDNVTVGQEADVMLTAFKMRNTPNVPGEVVTVSADRLVDERSGAPYYLAKILIDKDALANLAHVELQPGMPAEVFIKVGPRTPLNYMIEPLTDSMRRAFREP</sequence>
<feature type="domain" description="AprE-like beta-barrel" evidence="12">
    <location>
        <begin position="346"/>
        <end position="435"/>
    </location>
</feature>
<keyword evidence="8 9" id="KW-0472">Membrane</keyword>
<comment type="caution">
    <text evidence="13">The sequence shown here is derived from an EMBL/GenBank/DDBJ whole genome shotgun (WGS) entry which is preliminary data.</text>
</comment>
<evidence type="ECO:0000256" key="10">
    <source>
        <dbReference type="SAM" id="Coils"/>
    </source>
</evidence>
<dbReference type="GO" id="GO:0005886">
    <property type="term" value="C:plasma membrane"/>
    <property type="evidence" value="ECO:0007669"/>
    <property type="project" value="UniProtKB-SubCell"/>
</dbReference>
<dbReference type="GO" id="GO:0015031">
    <property type="term" value="P:protein transport"/>
    <property type="evidence" value="ECO:0007669"/>
    <property type="project" value="InterPro"/>
</dbReference>
<comment type="similarity">
    <text evidence="2 9">Belongs to the membrane fusion protein (MFP) (TC 8.A.1) family.</text>
</comment>
<dbReference type="InterPro" id="IPR058982">
    <property type="entry name" value="Beta-barrel_AprE"/>
</dbReference>
<evidence type="ECO:0000313" key="14">
    <source>
        <dbReference type="Proteomes" id="UP000277424"/>
    </source>
</evidence>
<dbReference type="InterPro" id="IPR058781">
    <property type="entry name" value="HH_AprE-like"/>
</dbReference>
<dbReference type="PRINTS" id="PR01490">
    <property type="entry name" value="RTXTOXIND"/>
</dbReference>
<evidence type="ECO:0000259" key="12">
    <source>
        <dbReference type="Pfam" id="PF26002"/>
    </source>
</evidence>
<evidence type="ECO:0000256" key="5">
    <source>
        <dbReference type="ARBA" id="ARBA00022519"/>
    </source>
</evidence>
<evidence type="ECO:0000256" key="1">
    <source>
        <dbReference type="ARBA" id="ARBA00004377"/>
    </source>
</evidence>
<dbReference type="EMBL" id="RBIG01000005">
    <property type="protein sequence ID" value="RKQ67855.1"/>
    <property type="molecule type" value="Genomic_DNA"/>
</dbReference>
<dbReference type="PANTHER" id="PTHR30386">
    <property type="entry name" value="MEMBRANE FUSION SUBUNIT OF EMRAB-TOLC MULTIDRUG EFFLUX PUMP"/>
    <property type="match status" value="1"/>
</dbReference>
<dbReference type="Pfam" id="PF25994">
    <property type="entry name" value="HH_AprE"/>
    <property type="match status" value="1"/>
</dbReference>
<protein>
    <recommendedName>
        <fullName evidence="9">Membrane fusion protein (MFP) family protein</fullName>
    </recommendedName>
</protein>
<keyword evidence="3 9" id="KW-0813">Transport</keyword>
<keyword evidence="7 9" id="KW-1133">Transmembrane helix</keyword>
<dbReference type="PANTHER" id="PTHR30386:SF17">
    <property type="entry name" value="ALKALINE PROTEASE SECRETION PROTEIN APRE"/>
    <property type="match status" value="1"/>
</dbReference>
<dbReference type="AlphaFoldDB" id="A0A420WA52"/>
<dbReference type="NCBIfam" id="TIGR01843">
    <property type="entry name" value="type_I_hlyD"/>
    <property type="match status" value="1"/>
</dbReference>
<reference evidence="13 14" key="1">
    <citation type="submission" date="2018-10" db="EMBL/GenBank/DDBJ databases">
        <title>Comparative analysis of microorganisms from saline springs in Andes Mountain Range, Colombia.</title>
        <authorList>
            <person name="Rubin E."/>
        </authorList>
    </citation>
    <scope>NUCLEOTIDE SEQUENCE [LARGE SCALE GENOMIC DNA]</scope>
    <source>
        <strain evidence="13 14">USBA 36</strain>
    </source>
</reference>
<evidence type="ECO:0000259" key="11">
    <source>
        <dbReference type="Pfam" id="PF25994"/>
    </source>
</evidence>
<keyword evidence="10" id="KW-0175">Coiled coil</keyword>
<dbReference type="OrthoDB" id="9810980at2"/>
<dbReference type="RefSeq" id="WP_121222023.1">
    <property type="nucleotide sequence ID" value="NZ_RBIG01000005.1"/>
</dbReference>
<name>A0A420WA52_9PROT</name>
<evidence type="ECO:0000256" key="4">
    <source>
        <dbReference type="ARBA" id="ARBA00022475"/>
    </source>
</evidence>
<keyword evidence="4 9" id="KW-1003">Cell membrane</keyword>
<evidence type="ECO:0000256" key="2">
    <source>
        <dbReference type="ARBA" id="ARBA00009477"/>
    </source>
</evidence>
<feature type="domain" description="AprE-like long alpha-helical hairpin" evidence="11">
    <location>
        <begin position="115"/>
        <end position="303"/>
    </location>
</feature>
<dbReference type="InterPro" id="IPR050739">
    <property type="entry name" value="MFP"/>
</dbReference>
<organism evidence="13 14">
    <name type="scientific">Oceanibaculum indicum</name>
    <dbReference type="NCBI Taxonomy" id="526216"/>
    <lineage>
        <taxon>Bacteria</taxon>
        <taxon>Pseudomonadati</taxon>
        <taxon>Pseudomonadota</taxon>
        <taxon>Alphaproteobacteria</taxon>
        <taxon>Rhodospirillales</taxon>
        <taxon>Oceanibaculaceae</taxon>
        <taxon>Oceanibaculum</taxon>
    </lineage>
</organism>
<evidence type="ECO:0000256" key="6">
    <source>
        <dbReference type="ARBA" id="ARBA00022692"/>
    </source>
</evidence>
<proteinExistence type="inferred from homology"/>
<evidence type="ECO:0000256" key="3">
    <source>
        <dbReference type="ARBA" id="ARBA00022448"/>
    </source>
</evidence>
<accession>A0A420WA52</accession>
<dbReference type="Proteomes" id="UP000277424">
    <property type="component" value="Unassembled WGS sequence"/>
</dbReference>
<dbReference type="InterPro" id="IPR010129">
    <property type="entry name" value="T1SS_HlyD"/>
</dbReference>
<evidence type="ECO:0000256" key="8">
    <source>
        <dbReference type="ARBA" id="ARBA00023136"/>
    </source>
</evidence>
<evidence type="ECO:0000256" key="7">
    <source>
        <dbReference type="ARBA" id="ARBA00022989"/>
    </source>
</evidence>
<evidence type="ECO:0000313" key="13">
    <source>
        <dbReference type="EMBL" id="RKQ67855.1"/>
    </source>
</evidence>
<keyword evidence="5 9" id="KW-0997">Cell inner membrane</keyword>
<feature type="coiled-coil region" evidence="10">
    <location>
        <begin position="175"/>
        <end position="209"/>
    </location>
</feature>
<evidence type="ECO:0000256" key="9">
    <source>
        <dbReference type="RuleBase" id="RU365093"/>
    </source>
</evidence>
<dbReference type="Pfam" id="PF26002">
    <property type="entry name" value="Beta-barrel_AprE"/>
    <property type="match status" value="1"/>
</dbReference>
<dbReference type="Gene3D" id="2.40.30.170">
    <property type="match status" value="1"/>
</dbReference>
<feature type="coiled-coil region" evidence="10">
    <location>
        <begin position="234"/>
        <end position="297"/>
    </location>
</feature>
<comment type="subcellular location">
    <subcellularLocation>
        <location evidence="1 9">Cell inner membrane</location>
        <topology evidence="1 9">Single-pass membrane protein</topology>
    </subcellularLocation>
</comment>
<dbReference type="Gene3D" id="2.40.50.100">
    <property type="match status" value="1"/>
</dbReference>
<feature type="transmembrane region" description="Helical" evidence="9">
    <location>
        <begin position="39"/>
        <end position="59"/>
    </location>
</feature>